<accession>A0A5C5WRP4</accession>
<dbReference type="OrthoDB" id="289419at2"/>
<evidence type="ECO:0000256" key="5">
    <source>
        <dbReference type="ARBA" id="ARBA00032523"/>
    </source>
</evidence>
<keyword evidence="3" id="KW-0456">Lyase</keyword>
<evidence type="ECO:0000256" key="6">
    <source>
        <dbReference type="ARBA" id="ARBA00047628"/>
    </source>
</evidence>
<comment type="function">
    <text evidence="1">Catalyzes the formation of 4-(hydroxymethyl)-2-furancarboxaldehyde phosphate (4-HFC-P) from two molecules of glyceraldehyde-3-P (GA-3-P).</text>
</comment>
<dbReference type="InterPro" id="IPR007565">
    <property type="entry name" value="4HFCP_synth"/>
</dbReference>
<sequence length="248" mass="26702">MRFSPELLISVQSISEFDALVTTTAESVSPLADIIDLKDPRRGPLAPASSVLWDHAAKVASNRPELRISAALGEYDEARAVAATLPARFDYAKMGPSGLRSVSDLCNAWQSVRRSLPEGVELVGVAYADHTNACTLPADEIFTAAQGEGLRRVLVDTFVKDGISTLEHLGIAGSRNLIASAKRQGLWCAIAGSLAKKDFAAIMPLEPAHCVGVRGSVCEETRTSDLCIQRCQQWRSLVDDWKVEGLAI</sequence>
<keyword evidence="8" id="KW-1185">Reference proteome</keyword>
<dbReference type="EC" id="4.2.3.153" evidence="2"/>
<dbReference type="GO" id="GO:0016829">
    <property type="term" value="F:lyase activity"/>
    <property type="evidence" value="ECO:0007669"/>
    <property type="project" value="UniProtKB-KW"/>
</dbReference>
<dbReference type="AlphaFoldDB" id="A0A5C5WRP4"/>
<dbReference type="RefSeq" id="WP_146513129.1">
    <property type="nucleotide sequence ID" value="NZ_SJPI01000001.1"/>
</dbReference>
<evidence type="ECO:0000313" key="7">
    <source>
        <dbReference type="EMBL" id="TWT52811.1"/>
    </source>
</evidence>
<keyword evidence="4" id="KW-0704">Schiff base</keyword>
<dbReference type="Pfam" id="PF04476">
    <property type="entry name" value="4HFCP_synth"/>
    <property type="match status" value="1"/>
</dbReference>
<protein>
    <recommendedName>
        <fullName evidence="2">(5-formylfuran-3-yl)methyl phosphate synthase</fullName>
        <ecNumber evidence="2">4.2.3.153</ecNumber>
    </recommendedName>
    <alternativeName>
        <fullName evidence="5">4-(hydroxymethyl)-2-furancarboxaldehyde-phosphate synthase</fullName>
    </alternativeName>
</protein>
<reference evidence="7 8" key="1">
    <citation type="submission" date="2019-02" db="EMBL/GenBank/DDBJ databases">
        <title>Deep-cultivation of Planctomycetes and their phenomic and genomic characterization uncovers novel biology.</title>
        <authorList>
            <person name="Wiegand S."/>
            <person name="Jogler M."/>
            <person name="Boedeker C."/>
            <person name="Pinto D."/>
            <person name="Vollmers J."/>
            <person name="Rivas-Marin E."/>
            <person name="Kohn T."/>
            <person name="Peeters S.H."/>
            <person name="Heuer A."/>
            <person name="Rast P."/>
            <person name="Oberbeckmann S."/>
            <person name="Bunk B."/>
            <person name="Jeske O."/>
            <person name="Meyerdierks A."/>
            <person name="Storesund J.E."/>
            <person name="Kallscheuer N."/>
            <person name="Luecker S."/>
            <person name="Lage O.M."/>
            <person name="Pohl T."/>
            <person name="Merkel B.J."/>
            <person name="Hornburger P."/>
            <person name="Mueller R.-W."/>
            <person name="Bruemmer F."/>
            <person name="Labrenz M."/>
            <person name="Spormann A.M."/>
            <person name="Op Den Camp H."/>
            <person name="Overmann J."/>
            <person name="Amann R."/>
            <person name="Jetten M.S.M."/>
            <person name="Mascher T."/>
            <person name="Medema M.H."/>
            <person name="Devos D.P."/>
            <person name="Kaster A.-K."/>
            <person name="Ovreas L."/>
            <person name="Rohde M."/>
            <person name="Galperin M.Y."/>
            <person name="Jogler C."/>
        </authorList>
    </citation>
    <scope>NUCLEOTIDE SEQUENCE [LARGE SCALE GENOMIC DNA]</scope>
    <source>
        <strain evidence="7 8">Pla22</strain>
    </source>
</reference>
<organism evidence="7 8">
    <name type="scientific">Rubripirellula amarantea</name>
    <dbReference type="NCBI Taxonomy" id="2527999"/>
    <lineage>
        <taxon>Bacteria</taxon>
        <taxon>Pseudomonadati</taxon>
        <taxon>Planctomycetota</taxon>
        <taxon>Planctomycetia</taxon>
        <taxon>Pirellulales</taxon>
        <taxon>Pirellulaceae</taxon>
        <taxon>Rubripirellula</taxon>
    </lineage>
</organism>
<dbReference type="Proteomes" id="UP000316598">
    <property type="component" value="Unassembled WGS sequence"/>
</dbReference>
<gene>
    <name evidence="7" type="ORF">Pla22_04390</name>
</gene>
<name>A0A5C5WRP4_9BACT</name>
<evidence type="ECO:0000256" key="1">
    <source>
        <dbReference type="ARBA" id="ARBA00003810"/>
    </source>
</evidence>
<evidence type="ECO:0000256" key="2">
    <source>
        <dbReference type="ARBA" id="ARBA00012553"/>
    </source>
</evidence>
<evidence type="ECO:0000256" key="4">
    <source>
        <dbReference type="ARBA" id="ARBA00023270"/>
    </source>
</evidence>
<evidence type="ECO:0000313" key="8">
    <source>
        <dbReference type="Proteomes" id="UP000316598"/>
    </source>
</evidence>
<proteinExistence type="predicted"/>
<dbReference type="EMBL" id="SJPI01000001">
    <property type="protein sequence ID" value="TWT52811.1"/>
    <property type="molecule type" value="Genomic_DNA"/>
</dbReference>
<comment type="caution">
    <text evidence="7">The sequence shown here is derived from an EMBL/GenBank/DDBJ whole genome shotgun (WGS) entry which is preliminary data.</text>
</comment>
<comment type="catalytic activity">
    <reaction evidence="6">
        <text>2 D-glyceraldehyde 3-phosphate = 4-(hydroxymethyl)-2-furancarboxaldehyde phosphate + phosphate + 2 H2O</text>
        <dbReference type="Rhea" id="RHEA:43536"/>
        <dbReference type="ChEBI" id="CHEBI:15377"/>
        <dbReference type="ChEBI" id="CHEBI:43474"/>
        <dbReference type="ChEBI" id="CHEBI:59776"/>
        <dbReference type="ChEBI" id="CHEBI:83407"/>
        <dbReference type="EC" id="4.2.3.153"/>
    </reaction>
</comment>
<evidence type="ECO:0000256" key="3">
    <source>
        <dbReference type="ARBA" id="ARBA00023239"/>
    </source>
</evidence>